<dbReference type="GO" id="GO:0008270">
    <property type="term" value="F:zinc ion binding"/>
    <property type="evidence" value="ECO:0007669"/>
    <property type="project" value="UniProtKB-KW"/>
</dbReference>
<organism evidence="3 4">
    <name type="scientific">Chytriomyces confervae</name>
    <dbReference type="NCBI Taxonomy" id="246404"/>
    <lineage>
        <taxon>Eukaryota</taxon>
        <taxon>Fungi</taxon>
        <taxon>Fungi incertae sedis</taxon>
        <taxon>Chytridiomycota</taxon>
        <taxon>Chytridiomycota incertae sedis</taxon>
        <taxon>Chytridiomycetes</taxon>
        <taxon>Chytridiales</taxon>
        <taxon>Chytriomycetaceae</taxon>
        <taxon>Chytriomyces</taxon>
    </lineage>
</organism>
<evidence type="ECO:0000313" key="4">
    <source>
        <dbReference type="Proteomes" id="UP000320333"/>
    </source>
</evidence>
<evidence type="ECO:0000259" key="2">
    <source>
        <dbReference type="PROSITE" id="PS50157"/>
    </source>
</evidence>
<feature type="domain" description="C2H2-type" evidence="2">
    <location>
        <begin position="8"/>
        <end position="32"/>
    </location>
</feature>
<name>A0A507EXR8_9FUNG</name>
<dbReference type="SUPFAM" id="SSF52540">
    <property type="entry name" value="P-loop containing nucleoside triphosphate hydrolases"/>
    <property type="match status" value="1"/>
</dbReference>
<dbReference type="InterPro" id="IPR013087">
    <property type="entry name" value="Znf_C2H2_type"/>
</dbReference>
<dbReference type="PROSITE" id="PS50157">
    <property type="entry name" value="ZINC_FINGER_C2H2_2"/>
    <property type="match status" value="1"/>
</dbReference>
<reference evidence="3 4" key="1">
    <citation type="journal article" date="2019" name="Sci. Rep.">
        <title>Comparative genomics of chytrid fungi reveal insights into the obligate biotrophic and pathogenic lifestyle of Synchytrium endobioticum.</title>
        <authorList>
            <person name="van de Vossenberg B.T.L.H."/>
            <person name="Warris S."/>
            <person name="Nguyen H.D.T."/>
            <person name="van Gent-Pelzer M.P.E."/>
            <person name="Joly D.L."/>
            <person name="van de Geest H.C."/>
            <person name="Bonants P.J.M."/>
            <person name="Smith D.S."/>
            <person name="Levesque C.A."/>
            <person name="van der Lee T.A.J."/>
        </authorList>
    </citation>
    <scope>NUCLEOTIDE SEQUENCE [LARGE SCALE GENOMIC DNA]</scope>
    <source>
        <strain evidence="3 4">CBS 675.73</strain>
    </source>
</reference>
<keyword evidence="4" id="KW-1185">Reference proteome</keyword>
<sequence length="558" mass="61662">MATSSAKYRCQECDQGFGKLKSLTRHLKTEGHMVGVEHIQAKCAQKAVAQRPPVDRVACTLSPALTQPKASESRVSDSDPGVAHRYEDVLAALKPTTANCFNRDFASISDFLARPMNPASFKIQRMTLVNDLNCHNLEESAFLGSSVAESASRPPIHQNFHLNVHEPFCLVALGVQGAGKSHTMSVVLESCLTPTKHIPGPDSSLVNINGPMCALVLHFDQNPHSLCESTGLISPAGYYVDHLGMKSPLPSLKRDQMTVLVSPTYYLQRSAFYGSYCTTRPLLFSWKTLSADHIKKLMRINDNENQLYMATLLDLLRNFQRSCQKPLFSEFRERVVKLANVKGQEAPLIQRLNLLESFLLESEKNVTLRDHAVDLGTLIQAGRLIVVDLTDPMLSASEVNGVFQLLVEQFRVAPLQGCGKLVAVDEAHKFMDGQSSDGLGDAILDTIRLMRHDGVRVLLSTQSPRALRPEILELISVAVLHQFHSRDWFNYLQAKIPLVEADFRRIVGLEPGDAVVFAGRHLLESEGGDGMVGVAGATWKMRVRARFTADRGASRLSK</sequence>
<protein>
    <recommendedName>
        <fullName evidence="2">C2H2-type domain-containing protein</fullName>
    </recommendedName>
</protein>
<comment type="caution">
    <text evidence="3">The sequence shown here is derived from an EMBL/GenBank/DDBJ whole genome shotgun (WGS) entry which is preliminary data.</text>
</comment>
<dbReference type="STRING" id="246404.A0A507EXR8"/>
<dbReference type="Gene3D" id="3.40.50.300">
    <property type="entry name" value="P-loop containing nucleotide triphosphate hydrolases"/>
    <property type="match status" value="1"/>
</dbReference>
<dbReference type="EMBL" id="QEAP01000365">
    <property type="protein sequence ID" value="TPX68160.1"/>
    <property type="molecule type" value="Genomic_DNA"/>
</dbReference>
<dbReference type="Proteomes" id="UP000320333">
    <property type="component" value="Unassembled WGS sequence"/>
</dbReference>
<accession>A0A507EXR8</accession>
<evidence type="ECO:0000256" key="1">
    <source>
        <dbReference type="PROSITE-ProRule" id="PRU00042"/>
    </source>
</evidence>
<gene>
    <name evidence="3" type="ORF">CcCBS67573_g07268</name>
</gene>
<dbReference type="PROSITE" id="PS00028">
    <property type="entry name" value="ZINC_FINGER_C2H2_1"/>
    <property type="match status" value="1"/>
</dbReference>
<keyword evidence="1" id="KW-0479">Metal-binding</keyword>
<dbReference type="AlphaFoldDB" id="A0A507EXR8"/>
<evidence type="ECO:0000313" key="3">
    <source>
        <dbReference type="EMBL" id="TPX68160.1"/>
    </source>
</evidence>
<keyword evidence="1" id="KW-0863">Zinc-finger</keyword>
<dbReference type="InterPro" id="IPR027417">
    <property type="entry name" value="P-loop_NTPase"/>
</dbReference>
<keyword evidence="1" id="KW-0862">Zinc</keyword>
<dbReference type="OrthoDB" id="2316594at2759"/>
<proteinExistence type="predicted"/>